<evidence type="ECO:0000313" key="1">
    <source>
        <dbReference type="EMBL" id="GET38978.1"/>
    </source>
</evidence>
<keyword evidence="2" id="KW-1185">Reference proteome</keyword>
<gene>
    <name evidence="1" type="ORF">MiSe_37380</name>
</gene>
<name>A0AAV3X984_9CYAN</name>
<evidence type="ECO:0000313" key="2">
    <source>
        <dbReference type="Proteomes" id="UP001050975"/>
    </source>
</evidence>
<proteinExistence type="predicted"/>
<protein>
    <recommendedName>
        <fullName evidence="3">Rubrerythrin diiron-binding domain-containing protein</fullName>
    </recommendedName>
</protein>
<comment type="caution">
    <text evidence="1">The sequence shown here is derived from an EMBL/GenBank/DDBJ whole genome shotgun (WGS) entry which is preliminary data.</text>
</comment>
<evidence type="ECO:0008006" key="3">
    <source>
        <dbReference type="Google" id="ProtNLM"/>
    </source>
</evidence>
<dbReference type="Proteomes" id="UP001050975">
    <property type="component" value="Unassembled WGS sequence"/>
</dbReference>
<dbReference type="EMBL" id="BLAY01000056">
    <property type="protein sequence ID" value="GET38978.1"/>
    <property type="molecule type" value="Genomic_DNA"/>
</dbReference>
<organism evidence="1 2">
    <name type="scientific">Microseira wollei NIES-4236</name>
    <dbReference type="NCBI Taxonomy" id="2530354"/>
    <lineage>
        <taxon>Bacteria</taxon>
        <taxon>Bacillati</taxon>
        <taxon>Cyanobacteriota</taxon>
        <taxon>Cyanophyceae</taxon>
        <taxon>Oscillatoriophycideae</taxon>
        <taxon>Aerosakkonematales</taxon>
        <taxon>Aerosakkonemataceae</taxon>
        <taxon>Microseira</taxon>
    </lineage>
</organism>
<sequence length="100" mass="11091">MAKVLPEDDPNSKNLKQGILSIANDETRHAAYLYEGLQRRLSHTDAYEIVQEWRQRKVNALIAMASNLFQKGGKIPSMVQEGAPTDLPDVDVAESQLAIA</sequence>
<dbReference type="AlphaFoldDB" id="A0AAV3X984"/>
<accession>A0AAV3X984</accession>
<reference evidence="1" key="1">
    <citation type="submission" date="2019-10" db="EMBL/GenBank/DDBJ databases">
        <title>Draft genome sequece of Microseira wollei NIES-4236.</title>
        <authorList>
            <person name="Yamaguchi H."/>
            <person name="Suzuki S."/>
            <person name="Kawachi M."/>
        </authorList>
    </citation>
    <scope>NUCLEOTIDE SEQUENCE</scope>
    <source>
        <strain evidence="1">NIES-4236</strain>
    </source>
</reference>
<dbReference type="RefSeq" id="WP_226583719.1">
    <property type="nucleotide sequence ID" value="NZ_BLAY01000056.1"/>
</dbReference>